<protein>
    <submittedName>
        <fullName evidence="1">GliT bond, epipolythiodioxopiperazine, gliotoxin, natural</fullName>
    </submittedName>
</protein>
<reference evidence="1" key="1">
    <citation type="journal article" date="2021" name="Proc. Natl. Acad. Sci. U.S.A.">
        <title>A Catalog of Tens of Thousands of Viruses from Human Metagenomes Reveals Hidden Associations with Chronic Diseases.</title>
        <authorList>
            <person name="Tisza M.J."/>
            <person name="Buck C.B."/>
        </authorList>
    </citation>
    <scope>NUCLEOTIDE SEQUENCE</scope>
    <source>
        <strain evidence="1">CtGFb30</strain>
    </source>
</reference>
<proteinExistence type="predicted"/>
<organism evidence="1">
    <name type="scientific">Siphoviridae sp. ctGFb30</name>
    <dbReference type="NCBI Taxonomy" id="2826219"/>
    <lineage>
        <taxon>Viruses</taxon>
        <taxon>Duplodnaviria</taxon>
        <taxon>Heunggongvirae</taxon>
        <taxon>Uroviricota</taxon>
        <taxon>Caudoviricetes</taxon>
    </lineage>
</organism>
<accession>A0A8S5MFJ8</accession>
<dbReference type="EMBL" id="BK014893">
    <property type="protein sequence ID" value="DAD81030.1"/>
    <property type="molecule type" value="Genomic_DNA"/>
</dbReference>
<name>A0A8S5MFJ8_9CAUD</name>
<evidence type="ECO:0000313" key="1">
    <source>
        <dbReference type="EMBL" id="DAD81030.1"/>
    </source>
</evidence>
<sequence>MHRVAKMMIASNGRQSAVLLDGVMIGAGVGGIRLAVKEGVAELSITGIDVERFRAGNEADFERFCAGLSGDELGGE</sequence>